<proteinExistence type="predicted"/>
<evidence type="ECO:0000313" key="6">
    <source>
        <dbReference type="EMBL" id="GGP10134.1"/>
    </source>
</evidence>
<keyword evidence="4 5" id="KW-0472">Membrane</keyword>
<dbReference type="GO" id="GO:0016020">
    <property type="term" value="C:membrane"/>
    <property type="evidence" value="ECO:0007669"/>
    <property type="project" value="UniProtKB-SubCell"/>
</dbReference>
<evidence type="ECO:0000256" key="5">
    <source>
        <dbReference type="SAM" id="Phobius"/>
    </source>
</evidence>
<dbReference type="Proteomes" id="UP000660745">
    <property type="component" value="Unassembled WGS sequence"/>
</dbReference>
<evidence type="ECO:0000256" key="4">
    <source>
        <dbReference type="ARBA" id="ARBA00023136"/>
    </source>
</evidence>
<dbReference type="Pfam" id="PF13564">
    <property type="entry name" value="DoxX_2"/>
    <property type="match status" value="1"/>
</dbReference>
<gene>
    <name evidence="6" type="ORF">GCM10012278_48570</name>
</gene>
<dbReference type="RefSeq" id="WP_189140990.1">
    <property type="nucleotide sequence ID" value="NZ_BMNK01000008.1"/>
</dbReference>
<feature type="transmembrane region" description="Helical" evidence="5">
    <location>
        <begin position="17"/>
        <end position="39"/>
    </location>
</feature>
<sequence>MTLIEAKDLPKRRARNIALWVLQVLTAGPLLLAAAAKLTGAEPSASTFEAIGWGDWFRNLVGLLEIAGVVALFVPLLAGLAALAFVGLMAAAVVTEAFVTGGGVVMPLVLLMMSAAIAWGRRASITRLRALATQH</sequence>
<keyword evidence="2 5" id="KW-0812">Transmembrane</keyword>
<evidence type="ECO:0000256" key="2">
    <source>
        <dbReference type="ARBA" id="ARBA00022692"/>
    </source>
</evidence>
<keyword evidence="3 5" id="KW-1133">Transmembrane helix</keyword>
<keyword evidence="7" id="KW-1185">Reference proteome</keyword>
<accession>A0A918AA11</accession>
<dbReference type="AlphaFoldDB" id="A0A918AA11"/>
<comment type="caution">
    <text evidence="6">The sequence shown here is derived from an EMBL/GenBank/DDBJ whole genome shotgun (WGS) entry which is preliminary data.</text>
</comment>
<name>A0A918AA11_9ACTN</name>
<reference evidence="6" key="2">
    <citation type="submission" date="2020-09" db="EMBL/GenBank/DDBJ databases">
        <authorList>
            <person name="Sun Q."/>
            <person name="Zhou Y."/>
        </authorList>
    </citation>
    <scope>NUCLEOTIDE SEQUENCE</scope>
    <source>
        <strain evidence="6">CGMCC 4.7430</strain>
    </source>
</reference>
<feature type="transmembrane region" description="Helical" evidence="5">
    <location>
        <begin position="97"/>
        <end position="119"/>
    </location>
</feature>
<evidence type="ECO:0000313" key="7">
    <source>
        <dbReference type="Proteomes" id="UP000660745"/>
    </source>
</evidence>
<comment type="subcellular location">
    <subcellularLocation>
        <location evidence="1">Membrane</location>
        <topology evidence="1">Multi-pass membrane protein</topology>
    </subcellularLocation>
</comment>
<reference evidence="6" key="1">
    <citation type="journal article" date="2014" name="Int. J. Syst. Evol. Microbiol.">
        <title>Complete genome sequence of Corynebacterium casei LMG S-19264T (=DSM 44701T), isolated from a smear-ripened cheese.</title>
        <authorList>
            <consortium name="US DOE Joint Genome Institute (JGI-PGF)"/>
            <person name="Walter F."/>
            <person name="Albersmeier A."/>
            <person name="Kalinowski J."/>
            <person name="Ruckert C."/>
        </authorList>
    </citation>
    <scope>NUCLEOTIDE SEQUENCE</scope>
    <source>
        <strain evidence="6">CGMCC 4.7430</strain>
    </source>
</reference>
<organism evidence="6 7">
    <name type="scientific">Nonomuraea glycinis</name>
    <dbReference type="NCBI Taxonomy" id="2047744"/>
    <lineage>
        <taxon>Bacteria</taxon>
        <taxon>Bacillati</taxon>
        <taxon>Actinomycetota</taxon>
        <taxon>Actinomycetes</taxon>
        <taxon>Streptosporangiales</taxon>
        <taxon>Streptosporangiaceae</taxon>
        <taxon>Nonomuraea</taxon>
    </lineage>
</organism>
<protein>
    <recommendedName>
        <fullName evidence="8">DoxX family protein</fullName>
    </recommendedName>
</protein>
<dbReference type="EMBL" id="BMNK01000008">
    <property type="protein sequence ID" value="GGP10134.1"/>
    <property type="molecule type" value="Genomic_DNA"/>
</dbReference>
<dbReference type="InterPro" id="IPR032808">
    <property type="entry name" value="DoxX"/>
</dbReference>
<feature type="transmembrane region" description="Helical" evidence="5">
    <location>
        <begin position="60"/>
        <end position="91"/>
    </location>
</feature>
<evidence type="ECO:0008006" key="8">
    <source>
        <dbReference type="Google" id="ProtNLM"/>
    </source>
</evidence>
<evidence type="ECO:0000256" key="1">
    <source>
        <dbReference type="ARBA" id="ARBA00004141"/>
    </source>
</evidence>
<evidence type="ECO:0000256" key="3">
    <source>
        <dbReference type="ARBA" id="ARBA00022989"/>
    </source>
</evidence>